<reference evidence="3 5" key="3">
    <citation type="submission" date="2016-10" db="EMBL/GenBank/DDBJ databases">
        <authorList>
            <person name="Varghese N."/>
            <person name="Submissions S."/>
        </authorList>
    </citation>
    <scope>NUCLEOTIDE SEQUENCE [LARGE SCALE GENOMIC DNA]</scope>
    <source>
        <strain evidence="3 5">CGMCC 1.6501</strain>
    </source>
</reference>
<evidence type="ECO:0000313" key="2">
    <source>
        <dbReference type="EMBL" id="AKG73364.1"/>
    </source>
</evidence>
<evidence type="ECO:0000313" key="5">
    <source>
        <dbReference type="Proteomes" id="UP000183090"/>
    </source>
</evidence>
<name>A0A0F7HIH9_9STAP</name>
<sequence>MFLNERLKSKELHYYEALNRRCELTREEARKLSILRKGFDGEVGYDRIFDEAGHDNLLIYRDLWMKIEGGILQIDSLIITENKLIVHEIKNYSGLYSYENDGWFINGIQISEEPVAQAVRTGNKLLKLRSLLHHNFERDYKVIFVNPNFNLEIKQEKPKNIVQRSMLRHYMKELNKMHVGPRAHETALRLKDYFIDNPMELPEVDPERVKAGNYCCACGKFEMIFGRYHTKCVQCGNKETIEKMIVRAMVDFNIIFHNTPMTKEKLKRFAGMDKNERSIRRLLNKYAEKVGAGRKTAYTLEMQDLITLLNRKNYKSRYDTDNKLKTQ</sequence>
<organism evidence="3 5">
    <name type="scientific">Salinicoccus halodurans</name>
    <dbReference type="NCBI Taxonomy" id="407035"/>
    <lineage>
        <taxon>Bacteria</taxon>
        <taxon>Bacillati</taxon>
        <taxon>Bacillota</taxon>
        <taxon>Bacilli</taxon>
        <taxon>Bacillales</taxon>
        <taxon>Staphylococcaceae</taxon>
        <taxon>Salinicoccus</taxon>
    </lineage>
</organism>
<dbReference type="AlphaFoldDB" id="A0A0F7HIH9"/>
<dbReference type="KEGG" id="shv:AAT16_03495"/>
<protein>
    <submittedName>
        <fullName evidence="3">Nuclease-related domain-containing protein</fullName>
    </submittedName>
</protein>
<reference evidence="2 4" key="1">
    <citation type="journal article" date="2015" name="Int. J. Syst. Evol. Microbiol.">
        <title>Complete genome sequence of Salinicoccus halodurans H3B36, isolated from the Qaidam Basin in China.</title>
        <authorList>
            <person name="Jiang K."/>
            <person name="Xue Y."/>
            <person name="Ma Y."/>
        </authorList>
    </citation>
    <scope>NUCLEOTIDE SEQUENCE [LARGE SCALE GENOMIC DNA]</scope>
    <source>
        <strain evidence="2 4">H3B36</strain>
    </source>
</reference>
<evidence type="ECO:0000313" key="4">
    <source>
        <dbReference type="Proteomes" id="UP000034029"/>
    </source>
</evidence>
<accession>A0A0F7HIH9</accession>
<dbReference type="InterPro" id="IPR011528">
    <property type="entry name" value="NERD"/>
</dbReference>
<dbReference type="RefSeq" id="WP_046789554.1">
    <property type="nucleotide sequence ID" value="NZ_CP011366.1"/>
</dbReference>
<dbReference type="EMBL" id="FOTB01000004">
    <property type="protein sequence ID" value="SFK81819.1"/>
    <property type="molecule type" value="Genomic_DNA"/>
</dbReference>
<keyword evidence="4" id="KW-1185">Reference proteome</keyword>
<dbReference type="EMBL" id="CP011366">
    <property type="protein sequence ID" value="AKG73364.1"/>
    <property type="molecule type" value="Genomic_DNA"/>
</dbReference>
<dbReference type="Pfam" id="PF08378">
    <property type="entry name" value="NERD"/>
    <property type="match status" value="1"/>
</dbReference>
<evidence type="ECO:0000259" key="1">
    <source>
        <dbReference type="PROSITE" id="PS50965"/>
    </source>
</evidence>
<evidence type="ECO:0000313" key="3">
    <source>
        <dbReference type="EMBL" id="SFK81819.1"/>
    </source>
</evidence>
<feature type="domain" description="NERD" evidence="1">
    <location>
        <begin position="37"/>
        <end position="151"/>
    </location>
</feature>
<dbReference type="PROSITE" id="PS50965">
    <property type="entry name" value="NERD"/>
    <property type="match status" value="1"/>
</dbReference>
<dbReference type="OrthoDB" id="2418082at2"/>
<reference evidence="4" key="2">
    <citation type="submission" date="2015-04" db="EMBL/GenBank/DDBJ databases">
        <title>Complete genome sequence of Salinicoccus halodurans strain H3B36, isolated from the Qaidam basin of China.</title>
        <authorList>
            <person name="Ma Y."/>
            <person name="Jiang K."/>
            <person name="Xue Y."/>
        </authorList>
    </citation>
    <scope>NUCLEOTIDE SEQUENCE [LARGE SCALE GENOMIC DNA]</scope>
    <source>
        <strain evidence="4">H3B36</strain>
    </source>
</reference>
<dbReference type="Proteomes" id="UP000183090">
    <property type="component" value="Unassembled WGS sequence"/>
</dbReference>
<dbReference type="Proteomes" id="UP000034029">
    <property type="component" value="Chromosome"/>
</dbReference>
<proteinExistence type="predicted"/>
<gene>
    <name evidence="2" type="ORF">AAT16_03495</name>
    <name evidence="3" type="ORF">SAMN05216235_1820</name>
</gene>